<dbReference type="InterPro" id="IPR003660">
    <property type="entry name" value="HAMP_dom"/>
</dbReference>
<dbReference type="PROSITE" id="PS50112">
    <property type="entry name" value="PAS"/>
    <property type="match status" value="1"/>
</dbReference>
<evidence type="ECO:0000313" key="5">
    <source>
        <dbReference type="EMBL" id="XCN74648.1"/>
    </source>
</evidence>
<protein>
    <submittedName>
        <fullName evidence="5">PAS domain-containing protein</fullName>
    </submittedName>
</protein>
<keyword evidence="2" id="KW-0812">Transmembrane</keyword>
<accession>A0AAU8LYM2</accession>
<dbReference type="EMBL" id="CP159373">
    <property type="protein sequence ID" value="XCN74648.1"/>
    <property type="molecule type" value="Genomic_DNA"/>
</dbReference>
<dbReference type="InterPro" id="IPR000014">
    <property type="entry name" value="PAS"/>
</dbReference>
<name>A0AAU8LYM2_9BACT</name>
<feature type="transmembrane region" description="Helical" evidence="2">
    <location>
        <begin position="12"/>
        <end position="36"/>
    </location>
</feature>
<evidence type="ECO:0000259" key="3">
    <source>
        <dbReference type="PROSITE" id="PS50112"/>
    </source>
</evidence>
<dbReference type="PROSITE" id="PS50885">
    <property type="entry name" value="HAMP"/>
    <property type="match status" value="1"/>
</dbReference>
<feature type="domain" description="PAS" evidence="3">
    <location>
        <begin position="194"/>
        <end position="237"/>
    </location>
</feature>
<dbReference type="Gene3D" id="6.10.340.10">
    <property type="match status" value="1"/>
</dbReference>
<dbReference type="Gene3D" id="3.30.450.20">
    <property type="entry name" value="PAS domain"/>
    <property type="match status" value="1"/>
</dbReference>
<feature type="domain" description="HAMP" evidence="4">
    <location>
        <begin position="39"/>
        <end position="87"/>
    </location>
</feature>
<evidence type="ECO:0000256" key="1">
    <source>
        <dbReference type="SAM" id="MobiDB-lite"/>
    </source>
</evidence>
<dbReference type="GO" id="GO:0016020">
    <property type="term" value="C:membrane"/>
    <property type="evidence" value="ECO:0007669"/>
    <property type="project" value="InterPro"/>
</dbReference>
<proteinExistence type="predicted"/>
<gene>
    <name evidence="5" type="ORF">Q3M24_07890</name>
</gene>
<dbReference type="SUPFAM" id="SSF55785">
    <property type="entry name" value="PYP-like sensor domain (PAS domain)"/>
    <property type="match status" value="1"/>
</dbReference>
<keyword evidence="2" id="KW-1133">Transmembrane helix</keyword>
<organism evidence="5">
    <name type="scientific">Candidatus Electrothrix aestuarii</name>
    <dbReference type="NCBI Taxonomy" id="3062594"/>
    <lineage>
        <taxon>Bacteria</taxon>
        <taxon>Pseudomonadati</taxon>
        <taxon>Thermodesulfobacteriota</taxon>
        <taxon>Desulfobulbia</taxon>
        <taxon>Desulfobulbales</taxon>
        <taxon>Desulfobulbaceae</taxon>
        <taxon>Candidatus Electrothrix</taxon>
    </lineage>
</organism>
<dbReference type="GO" id="GO:0007165">
    <property type="term" value="P:signal transduction"/>
    <property type="evidence" value="ECO:0007669"/>
    <property type="project" value="InterPro"/>
</dbReference>
<evidence type="ECO:0000259" key="4">
    <source>
        <dbReference type="PROSITE" id="PS50885"/>
    </source>
</evidence>
<sequence>MIAARKKKIITFLVIGSLVTIILTSLFEVLLLHYLFVPRINKTIAVLSLVERGNLSARIPQAHSLDQLGSLMRHVNRMIAATERNTQLLQMVNKAGASFVTAENLEKLSELINQEVSNLQIYVEKPNNLAEKSQDNKKQALAPDPDQGFQLPSINCLNETEKEKGDEEKYLYPLLSMANSAFFRLQSWQQTREAEKKYRMLFSSAVEGIFSWTPDGRLEVANPSLAKMMGYESPQAMIEHFQEQNALRAD</sequence>
<feature type="region of interest" description="Disordered" evidence="1">
    <location>
        <begin position="132"/>
        <end position="152"/>
    </location>
</feature>
<dbReference type="AlphaFoldDB" id="A0AAU8LYM2"/>
<dbReference type="InterPro" id="IPR035965">
    <property type="entry name" value="PAS-like_dom_sf"/>
</dbReference>
<keyword evidence="2" id="KW-0472">Membrane</keyword>
<dbReference type="KEGG" id="eaj:Q3M24_07890"/>
<evidence type="ECO:0000256" key="2">
    <source>
        <dbReference type="SAM" id="Phobius"/>
    </source>
</evidence>
<reference evidence="5" key="1">
    <citation type="journal article" date="2024" name="Syst. Appl. Microbiol.">
        <title>First single-strain enrichments of Electrothrix cable bacteria, description of E. aestuarii sp. nov. and E. rattekaaiensis sp. nov., and proposal of a cable bacteria taxonomy following the rules of the SeqCode.</title>
        <authorList>
            <person name="Plum-Jensen L.E."/>
            <person name="Schramm A."/>
            <person name="Marshall I.P.G."/>
        </authorList>
    </citation>
    <scope>NUCLEOTIDE SEQUENCE</scope>
    <source>
        <strain evidence="5">Rat1</strain>
    </source>
</reference>
<reference evidence="5" key="2">
    <citation type="submission" date="2024-06" db="EMBL/GenBank/DDBJ databases">
        <authorList>
            <person name="Plum-Jensen L.E."/>
            <person name="Schramm A."/>
            <person name="Marshall I.P.G."/>
        </authorList>
    </citation>
    <scope>NUCLEOTIDE SEQUENCE</scope>
    <source>
        <strain evidence="5">Rat1</strain>
    </source>
</reference>